<dbReference type="SUPFAM" id="SSF48208">
    <property type="entry name" value="Six-hairpin glycosidases"/>
    <property type="match status" value="1"/>
</dbReference>
<organism evidence="2 3">
    <name type="scientific">Prosthecobacter dejongeii</name>
    <dbReference type="NCBI Taxonomy" id="48465"/>
    <lineage>
        <taxon>Bacteria</taxon>
        <taxon>Pseudomonadati</taxon>
        <taxon>Verrucomicrobiota</taxon>
        <taxon>Verrucomicrobiia</taxon>
        <taxon>Verrucomicrobiales</taxon>
        <taxon>Verrucomicrobiaceae</taxon>
        <taxon>Prosthecobacter</taxon>
    </lineage>
</organism>
<dbReference type="RefSeq" id="WP_184207634.1">
    <property type="nucleotide sequence ID" value="NZ_JACHIF010000003.1"/>
</dbReference>
<gene>
    <name evidence="2" type="ORF">HNQ64_001842</name>
</gene>
<dbReference type="Gene3D" id="3.40.30.10">
    <property type="entry name" value="Glutaredoxin"/>
    <property type="match status" value="1"/>
</dbReference>
<dbReference type="InterPro" id="IPR024705">
    <property type="entry name" value="Ssp411"/>
</dbReference>
<comment type="caution">
    <text evidence="2">The sequence shown here is derived from an EMBL/GenBank/DDBJ whole genome shotgun (WGS) entry which is preliminary data.</text>
</comment>
<feature type="domain" description="Spermatogenesis-associated protein 20-like TRX" evidence="1">
    <location>
        <begin position="9"/>
        <end position="170"/>
    </location>
</feature>
<evidence type="ECO:0000313" key="2">
    <source>
        <dbReference type="EMBL" id="MBB5037593.1"/>
    </source>
</evidence>
<evidence type="ECO:0000313" key="3">
    <source>
        <dbReference type="Proteomes" id="UP000534294"/>
    </source>
</evidence>
<evidence type="ECO:0000259" key="1">
    <source>
        <dbReference type="Pfam" id="PF03190"/>
    </source>
</evidence>
<proteinExistence type="predicted"/>
<dbReference type="GO" id="GO:0005975">
    <property type="term" value="P:carbohydrate metabolic process"/>
    <property type="evidence" value="ECO:0007669"/>
    <property type="project" value="InterPro"/>
</dbReference>
<dbReference type="Gene3D" id="1.50.10.10">
    <property type="match status" value="1"/>
</dbReference>
<sequence length="718" mass="79624">MSDSSPKHTNALIREKSPYLLQHAHNPVNWLPWGDEAIAKAKAEDKPIFLSSGYSTCHWCHVMERESFENEEIAAYINEHFVPVKVDREERPDVDLTYMTYVQAATGGGGWPMSVFLTPELKPFFGGTYFPPENAQGRIGFKNLLQELHKAWMEDRAKLQASSERSIAKLQEHLDGENAETEVKTDAVVQKAYDDLASSYDYHEAGFSGAPKFPRSSSINLLLRIHQAWVKDEARKSESDWAAEMSVKTLRAMANGGIWDHVGGGMHRYAVDSYWHIPHYEKMLYDQGQLLWAYAEGYLITDSPFLADTAREIVGYVQRDLRHPQGGFFSAEDADSYAQAGDDHKKEGAFYVWKASEIDELLGKEEGSIFRYSFGARRDGNARPESDPHGELTGLNTLFRAYSVKKTAEFFKKTPEEVLAIQGRGLKLLFEARAKRPRPHLDDKIITAWNGLMIAGLARAGAALGEPSFLKLAAEAAQFLHDELCATPGKGLHRSWRAGERGPKGFATDYACLIHGLLDLYQASFEVKWLQWAVALQEEMDGLFLDKENGGYYSVHTEMAHSVLRIKEDYDGAEPSPNSLAALNLTRLAVILDHQAYAAQAAKITTLFGNTLQSSPSAVPVLVMAADFLESGKQQIVLAGDATSPEFQALAAVVHRRLLPKAVLLHADGGEAQAWLGKQNEALAAMQPVEGKAAAYVCQNYACQAPVTTKEALEKLLA</sequence>
<dbReference type="Proteomes" id="UP000534294">
    <property type="component" value="Unassembled WGS sequence"/>
</dbReference>
<dbReference type="InterPro" id="IPR012341">
    <property type="entry name" value="6hp_glycosidase-like_sf"/>
</dbReference>
<dbReference type="SUPFAM" id="SSF52833">
    <property type="entry name" value="Thioredoxin-like"/>
    <property type="match status" value="1"/>
</dbReference>
<dbReference type="AlphaFoldDB" id="A0A7W8DPM3"/>
<dbReference type="PANTHER" id="PTHR42899">
    <property type="entry name" value="SPERMATOGENESIS-ASSOCIATED PROTEIN 20"/>
    <property type="match status" value="1"/>
</dbReference>
<name>A0A7W8DPM3_9BACT</name>
<dbReference type="CDD" id="cd02955">
    <property type="entry name" value="SSP411"/>
    <property type="match status" value="1"/>
</dbReference>
<keyword evidence="3" id="KW-1185">Reference proteome</keyword>
<protein>
    <recommendedName>
        <fullName evidence="1">Spermatogenesis-associated protein 20-like TRX domain-containing protein</fullName>
    </recommendedName>
</protein>
<dbReference type="InterPro" id="IPR036249">
    <property type="entry name" value="Thioredoxin-like_sf"/>
</dbReference>
<accession>A0A7W8DPM3</accession>
<dbReference type="Pfam" id="PF03190">
    <property type="entry name" value="Thioredox_DsbH"/>
    <property type="match status" value="1"/>
</dbReference>
<dbReference type="InterPro" id="IPR004879">
    <property type="entry name" value="Ssp411-like_TRX"/>
</dbReference>
<dbReference type="PANTHER" id="PTHR42899:SF1">
    <property type="entry name" value="SPERMATOGENESIS-ASSOCIATED PROTEIN 20"/>
    <property type="match status" value="1"/>
</dbReference>
<reference evidence="2 3" key="1">
    <citation type="submission" date="2020-08" db="EMBL/GenBank/DDBJ databases">
        <title>Genomic Encyclopedia of Type Strains, Phase IV (KMG-IV): sequencing the most valuable type-strain genomes for metagenomic binning, comparative biology and taxonomic classification.</title>
        <authorList>
            <person name="Goeker M."/>
        </authorList>
    </citation>
    <scope>NUCLEOTIDE SEQUENCE [LARGE SCALE GENOMIC DNA]</scope>
    <source>
        <strain evidence="2 3">DSM 12251</strain>
    </source>
</reference>
<dbReference type="PIRSF" id="PIRSF006402">
    <property type="entry name" value="UCP006402_thioredoxin"/>
    <property type="match status" value="1"/>
</dbReference>
<dbReference type="EMBL" id="JACHIF010000003">
    <property type="protein sequence ID" value="MBB5037593.1"/>
    <property type="molecule type" value="Genomic_DNA"/>
</dbReference>
<dbReference type="InterPro" id="IPR008928">
    <property type="entry name" value="6-hairpin_glycosidase_sf"/>
</dbReference>